<keyword evidence="2" id="KW-1133">Transmembrane helix</keyword>
<feature type="region of interest" description="Disordered" evidence="1">
    <location>
        <begin position="34"/>
        <end position="153"/>
    </location>
</feature>
<dbReference type="OrthoDB" id="3061923at2759"/>
<sequence length="707" mass="75690">MLPRSYYSFILRHSLLGRDPDTDAGSIIVFGPDGQASVVAPPDTNNNPPDGTQAGAPQVIQNPPGQAGNTAPQQAGGAIPVQAPTISPTPPSPTLAVTSAAPELESTAAVSATTATSSPSPVTSTPIASDPVFTSSASSASQETPMSSSALTSAAASSTLDTSTSTSSPTTIPISTPVQSAAALTASASATSSASHSGLYIGIALACIAGLLVLTVLIATLLRIRFNRRKRELEVKSAYSRRDQERKESYLGSGKSPGTQHEKYYGGYAPYIQHPPDIHIDNDTYPDDILDSYSSNNSPLPPSVLSAPDLTGRVPLQVTNMMPGDAYMSSDETSRPATSLAILRTPPVDDFGTPREDRPRFLGLKDGGLDLPWAPVNREQRLNNGPAFGDDLEQGIPEKDEEDQWEPLPFPGESHGLDARQQEGQGKDKPTETNMEAWTASLRANLTSVLNMAGGYLTSNTSAPPPEDKFTSIPTRNRRNSIRFSQTRRLPGATLARENTNHSRMSNLYTLEEVEENSGTVRVRGVEDTPPLSITKKPPSVMVKSRQRTQLCVPPSGTVTRASSVYSNASATSTTLGIGSKVPRLPSIPPLSRNITIRHDGFSSRDGALPSRDSLFRNESGSQPRPKIMTRLTSNCSATSVGSDMSRDSAQEERLTDEEKMVQQALRERRKRVMSMGMGRGRPGSFRMGSMRANSSRRSRGRSYRLK</sequence>
<feature type="compositionally biased region" description="Low complexity" evidence="1">
    <location>
        <begin position="41"/>
        <end position="50"/>
    </location>
</feature>
<feature type="region of interest" description="Disordered" evidence="1">
    <location>
        <begin position="600"/>
        <end position="657"/>
    </location>
</feature>
<feature type="compositionally biased region" description="Basic residues" evidence="1">
    <location>
        <begin position="695"/>
        <end position="707"/>
    </location>
</feature>
<feature type="region of interest" description="Disordered" evidence="1">
    <location>
        <begin position="676"/>
        <end position="707"/>
    </location>
</feature>
<feature type="region of interest" description="Disordered" evidence="1">
    <location>
        <begin position="401"/>
        <end position="431"/>
    </location>
</feature>
<feature type="compositionally biased region" description="Polar residues" evidence="1">
    <location>
        <begin position="631"/>
        <end position="643"/>
    </location>
</feature>
<protein>
    <submittedName>
        <fullName evidence="3">Uncharacterized protein</fullName>
    </submittedName>
</protein>
<feature type="compositionally biased region" description="Basic and acidic residues" evidence="1">
    <location>
        <begin position="415"/>
        <end position="431"/>
    </location>
</feature>
<feature type="compositionally biased region" description="Low complexity" evidence="1">
    <location>
        <begin position="683"/>
        <end position="694"/>
    </location>
</feature>
<evidence type="ECO:0000256" key="1">
    <source>
        <dbReference type="SAM" id="MobiDB-lite"/>
    </source>
</evidence>
<reference evidence="3 4" key="1">
    <citation type="journal article" date="2016" name="Mol. Biol. Evol.">
        <title>Comparative Genomics of Early-Diverging Mushroom-Forming Fungi Provides Insights into the Origins of Lignocellulose Decay Capabilities.</title>
        <authorList>
            <person name="Nagy L.G."/>
            <person name="Riley R."/>
            <person name="Tritt A."/>
            <person name="Adam C."/>
            <person name="Daum C."/>
            <person name="Floudas D."/>
            <person name="Sun H."/>
            <person name="Yadav J.S."/>
            <person name="Pangilinan J."/>
            <person name="Larsson K.H."/>
            <person name="Matsuura K."/>
            <person name="Barry K."/>
            <person name="Labutti K."/>
            <person name="Kuo R."/>
            <person name="Ohm R.A."/>
            <person name="Bhattacharya S.S."/>
            <person name="Shirouzu T."/>
            <person name="Yoshinaga Y."/>
            <person name="Martin F.M."/>
            <person name="Grigoriev I.V."/>
            <person name="Hibbett D.S."/>
        </authorList>
    </citation>
    <scope>NUCLEOTIDE SEQUENCE [LARGE SCALE GENOMIC DNA]</scope>
    <source>
        <strain evidence="3 4">HHB14362 ss-1</strain>
    </source>
</reference>
<feature type="transmembrane region" description="Helical" evidence="2">
    <location>
        <begin position="199"/>
        <end position="222"/>
    </location>
</feature>
<accession>A0A165NMT7</accession>
<evidence type="ECO:0000256" key="2">
    <source>
        <dbReference type="SAM" id="Phobius"/>
    </source>
</evidence>
<dbReference type="AlphaFoldDB" id="A0A165NMT7"/>
<dbReference type="EMBL" id="KV425631">
    <property type="protein sequence ID" value="KZT19860.1"/>
    <property type="molecule type" value="Genomic_DNA"/>
</dbReference>
<gene>
    <name evidence="3" type="ORF">NEOLEDRAFT_1141485</name>
</gene>
<feature type="compositionally biased region" description="Low complexity" evidence="1">
    <location>
        <begin position="106"/>
        <end position="126"/>
    </location>
</feature>
<keyword evidence="4" id="KW-1185">Reference proteome</keyword>
<keyword evidence="2" id="KW-0812">Transmembrane</keyword>
<keyword evidence="2" id="KW-0472">Membrane</keyword>
<feature type="region of interest" description="Disordered" evidence="1">
    <location>
        <begin position="235"/>
        <end position="257"/>
    </location>
</feature>
<feature type="compositionally biased region" description="Basic and acidic residues" evidence="1">
    <location>
        <begin position="645"/>
        <end position="657"/>
    </location>
</feature>
<feature type="compositionally biased region" description="Polar residues" evidence="1">
    <location>
        <begin position="132"/>
        <end position="143"/>
    </location>
</feature>
<feature type="compositionally biased region" description="Polar residues" evidence="1">
    <location>
        <begin position="59"/>
        <end position="73"/>
    </location>
</feature>
<organism evidence="3 4">
    <name type="scientific">Neolentinus lepideus HHB14362 ss-1</name>
    <dbReference type="NCBI Taxonomy" id="1314782"/>
    <lineage>
        <taxon>Eukaryota</taxon>
        <taxon>Fungi</taxon>
        <taxon>Dikarya</taxon>
        <taxon>Basidiomycota</taxon>
        <taxon>Agaricomycotina</taxon>
        <taxon>Agaricomycetes</taxon>
        <taxon>Gloeophyllales</taxon>
        <taxon>Gloeophyllaceae</taxon>
        <taxon>Neolentinus</taxon>
    </lineage>
</organism>
<evidence type="ECO:0000313" key="3">
    <source>
        <dbReference type="EMBL" id="KZT19860.1"/>
    </source>
</evidence>
<dbReference type="Proteomes" id="UP000076761">
    <property type="component" value="Unassembled WGS sequence"/>
</dbReference>
<feature type="compositionally biased region" description="Basic and acidic residues" evidence="1">
    <location>
        <begin position="235"/>
        <end position="249"/>
    </location>
</feature>
<feature type="compositionally biased region" description="Low complexity" evidence="1">
    <location>
        <begin position="144"/>
        <end position="153"/>
    </location>
</feature>
<proteinExistence type="predicted"/>
<name>A0A165NMT7_9AGAM</name>
<dbReference type="InParanoid" id="A0A165NMT7"/>
<evidence type="ECO:0000313" key="4">
    <source>
        <dbReference type="Proteomes" id="UP000076761"/>
    </source>
</evidence>
<dbReference type="STRING" id="1314782.A0A165NMT7"/>